<dbReference type="EMBL" id="CP102480">
    <property type="protein sequence ID" value="UUX49857.1"/>
    <property type="molecule type" value="Genomic_DNA"/>
</dbReference>
<dbReference type="Gene3D" id="3.40.50.300">
    <property type="entry name" value="P-loop containing nucleotide triphosphate hydrolases"/>
    <property type="match status" value="1"/>
</dbReference>
<dbReference type="Proteomes" id="UP001060336">
    <property type="component" value="Chromosome"/>
</dbReference>
<sequence>MSVTTGKFGEDIRKELEDDYRVFYVTAWGYAADHYFGWLPKALNSHREIFALLAHEGSRPKYLKERLRSERPELVPFTEFLNDMGMTYAAIGDCYSYRAMQFAPLLSNPTYSGIPVVNLLRHPVVWLEFYIRWRAGNMRMRAGASDPLAHEWRVASHALFRALGLKEYDKNEIDVWAAYQGMTQLGAVLSDLNAVQNHVPIEQIIESPELFQKLVRLLTKEKVIFEQEDLDRAYEMVPTLFPGEAPVNANPRTLYESWPGWKVDAFRKLVRSEVAEVYRRFGYDLFDLDKPGTLVSVKQPGPDLSRPIFVSSLMKAGTWLVRGMLEELTGLKPYEPEIRPGQPDYADESLIDFPAGHFFSWHMVLTPHVEAVLRGAGAHNFFIVRNVFDLILSMYNHLQNDVDAALGRSVGGAGCFNGIEDETAIAMVINGFSDRTLTWRGLSPHLKHMESLFQAASKGLGTLITYEGIVVQKSEVLKLMADRIGLQLTDDMIARIEAETSVEKMQERAVARGNEGHFRSENQRQPRNMITENHVNMVRSLLIRDAPELGGLVAGAGLSWLLTPLGSK</sequence>
<dbReference type="SUPFAM" id="SSF52540">
    <property type="entry name" value="P-loop containing nucleoside triphosphate hydrolases"/>
    <property type="match status" value="1"/>
</dbReference>
<dbReference type="AlphaFoldDB" id="A0A9J7ATP8"/>
<reference evidence="1" key="1">
    <citation type="submission" date="2022-08" db="EMBL/GenBank/DDBJ databases">
        <title>Nisaea acidiphila sp. nov., isolated from a marine algal debris and emended description of the genus Nisaea Urios et al. 2008.</title>
        <authorList>
            <person name="Kwon K."/>
        </authorList>
    </citation>
    <scope>NUCLEOTIDE SEQUENCE</scope>
    <source>
        <strain evidence="1">MEBiC11861</strain>
    </source>
</reference>
<gene>
    <name evidence="1" type="ORF">NUH88_21015</name>
</gene>
<keyword evidence="2" id="KW-1185">Reference proteome</keyword>
<organism evidence="1 2">
    <name type="scientific">Nisaea acidiphila</name>
    <dbReference type="NCBI Taxonomy" id="1862145"/>
    <lineage>
        <taxon>Bacteria</taxon>
        <taxon>Pseudomonadati</taxon>
        <taxon>Pseudomonadota</taxon>
        <taxon>Alphaproteobacteria</taxon>
        <taxon>Rhodospirillales</taxon>
        <taxon>Thalassobaculaceae</taxon>
        <taxon>Nisaea</taxon>
    </lineage>
</organism>
<protein>
    <submittedName>
        <fullName evidence="1">Sulfotransferase domain-containing protein</fullName>
    </submittedName>
</protein>
<name>A0A9J7ATP8_9PROT</name>
<evidence type="ECO:0000313" key="1">
    <source>
        <dbReference type="EMBL" id="UUX49857.1"/>
    </source>
</evidence>
<dbReference type="RefSeq" id="WP_257768735.1">
    <property type="nucleotide sequence ID" value="NZ_CP102480.1"/>
</dbReference>
<proteinExistence type="predicted"/>
<dbReference type="KEGG" id="naci:NUH88_21015"/>
<evidence type="ECO:0000313" key="2">
    <source>
        <dbReference type="Proteomes" id="UP001060336"/>
    </source>
</evidence>
<dbReference type="InterPro" id="IPR027417">
    <property type="entry name" value="P-loop_NTPase"/>
</dbReference>
<accession>A0A9J7ATP8</accession>